<keyword evidence="6 8" id="KW-0472">Membrane</keyword>
<evidence type="ECO:0000313" key="10">
    <source>
        <dbReference type="EMBL" id="MBZ5739582.1"/>
    </source>
</evidence>
<keyword evidence="11" id="KW-1185">Reference proteome</keyword>
<evidence type="ECO:0000256" key="7">
    <source>
        <dbReference type="SAM" id="MobiDB-lite"/>
    </source>
</evidence>
<keyword evidence="3" id="KW-0597">Phosphoprotein</keyword>
<dbReference type="Gene3D" id="2.60.200.20">
    <property type="match status" value="1"/>
</dbReference>
<evidence type="ECO:0000256" key="2">
    <source>
        <dbReference type="ARBA" id="ARBA00022475"/>
    </source>
</evidence>
<dbReference type="RefSeq" id="WP_224123954.1">
    <property type="nucleotide sequence ID" value="NZ_JAIQZJ010000009.1"/>
</dbReference>
<evidence type="ECO:0000256" key="6">
    <source>
        <dbReference type="ARBA" id="ARBA00023136"/>
    </source>
</evidence>
<feature type="transmembrane region" description="Helical" evidence="8">
    <location>
        <begin position="20"/>
        <end position="38"/>
    </location>
</feature>
<proteinExistence type="predicted"/>
<feature type="region of interest" description="Disordered" evidence="7">
    <location>
        <begin position="179"/>
        <end position="286"/>
    </location>
</feature>
<dbReference type="InterPro" id="IPR000253">
    <property type="entry name" value="FHA_dom"/>
</dbReference>
<dbReference type="PANTHER" id="PTHR36115">
    <property type="entry name" value="PROLINE-RICH ANTIGEN HOMOLOG-RELATED"/>
    <property type="match status" value="1"/>
</dbReference>
<keyword evidence="4 8" id="KW-0812">Transmembrane</keyword>
<dbReference type="CDD" id="cd00060">
    <property type="entry name" value="FHA"/>
    <property type="match status" value="1"/>
</dbReference>
<feature type="compositionally biased region" description="Pro residues" evidence="7">
    <location>
        <begin position="220"/>
        <end position="235"/>
    </location>
</feature>
<keyword evidence="2" id="KW-1003">Cell membrane</keyword>
<feature type="transmembrane region" description="Helical" evidence="8">
    <location>
        <begin position="106"/>
        <end position="128"/>
    </location>
</feature>
<dbReference type="SUPFAM" id="SSF49879">
    <property type="entry name" value="SMAD/FHA domain"/>
    <property type="match status" value="1"/>
</dbReference>
<keyword evidence="5 8" id="KW-1133">Transmembrane helix</keyword>
<dbReference type="PROSITE" id="PS50006">
    <property type="entry name" value="FHA_DOMAIN"/>
    <property type="match status" value="1"/>
</dbReference>
<feature type="domain" description="FHA" evidence="9">
    <location>
        <begin position="314"/>
        <end position="374"/>
    </location>
</feature>
<evidence type="ECO:0000256" key="8">
    <source>
        <dbReference type="SAM" id="Phobius"/>
    </source>
</evidence>
<name>A0ABS7UFC0_9ACTN</name>
<dbReference type="EMBL" id="JAIQZJ010000009">
    <property type="protein sequence ID" value="MBZ5739582.1"/>
    <property type="molecule type" value="Genomic_DNA"/>
</dbReference>
<reference evidence="10 11" key="1">
    <citation type="submission" date="2021-09" db="EMBL/GenBank/DDBJ databases">
        <title>Whole genome sequence of Nocardioides sp. GBK3QG-3.</title>
        <authorList>
            <person name="Tuo L."/>
        </authorList>
    </citation>
    <scope>NUCLEOTIDE SEQUENCE [LARGE SCALE GENOMIC DNA]</scope>
    <source>
        <strain evidence="10 11">GBK3QG-3</strain>
    </source>
</reference>
<evidence type="ECO:0000259" key="9">
    <source>
        <dbReference type="PROSITE" id="PS50006"/>
    </source>
</evidence>
<comment type="caution">
    <text evidence="10">The sequence shown here is derived from an EMBL/GenBank/DDBJ whole genome shotgun (WGS) entry which is preliminary data.</text>
</comment>
<protein>
    <submittedName>
        <fullName evidence="10">RDD family protein</fullName>
    </submittedName>
</protein>
<evidence type="ECO:0000256" key="4">
    <source>
        <dbReference type="ARBA" id="ARBA00022692"/>
    </source>
</evidence>
<dbReference type="InterPro" id="IPR008984">
    <property type="entry name" value="SMAD_FHA_dom_sf"/>
</dbReference>
<evidence type="ECO:0000256" key="3">
    <source>
        <dbReference type="ARBA" id="ARBA00022553"/>
    </source>
</evidence>
<feature type="compositionally biased region" description="Low complexity" evidence="7">
    <location>
        <begin position="241"/>
        <end position="250"/>
    </location>
</feature>
<dbReference type="Pfam" id="PF00498">
    <property type="entry name" value="FHA"/>
    <property type="match status" value="1"/>
</dbReference>
<comment type="subcellular location">
    <subcellularLocation>
        <location evidence="1">Cell membrane</location>
        <topology evidence="1">Multi-pass membrane protein</topology>
    </subcellularLocation>
</comment>
<evidence type="ECO:0000256" key="1">
    <source>
        <dbReference type="ARBA" id="ARBA00004651"/>
    </source>
</evidence>
<evidence type="ECO:0000313" key="11">
    <source>
        <dbReference type="Proteomes" id="UP000780875"/>
    </source>
</evidence>
<sequence>MTTPAFPATRPVAELDRRFYAFALDRALTWGCAAVVAAATSQVLSGSRVLGALVAGVVVLVLVGAAIAVGLGLRGTTPGMTATQLRVVREDSGTPIGVGPALVRQLVLGIAGLPTFGFGLGALAWTAVMDPSGRRRGWHDQRAHSIVLDLRPVVAEEPVAEEGPRHVVNLTAMRLVPAPPPSPVAAPRRSPRPPAGPPPAAPPTPAAAAPAAPAVDVPAAPVPQPAPPTPVPAPAPVGRHAAPATPAPAARQQLGYPLVPEPAPEPAAAPAAPAARVGPAHSTAERTVMRGDRTLARWRVTFDSGETFVVEGLALVGRRPEPRKGEPVRHVVPLRSEDMSLSKTHAQFQVAEDGVLVVMDRGSTNGSILVRQGVPRELSAGKPATLVDGDRVRFGDREMTVSRES</sequence>
<accession>A0ABS7UFC0</accession>
<feature type="transmembrane region" description="Helical" evidence="8">
    <location>
        <begin position="50"/>
        <end position="73"/>
    </location>
</feature>
<feature type="compositionally biased region" description="Pro residues" evidence="7">
    <location>
        <begin position="192"/>
        <end position="205"/>
    </location>
</feature>
<feature type="compositionally biased region" description="Low complexity" evidence="7">
    <location>
        <begin position="206"/>
        <end position="219"/>
    </location>
</feature>
<dbReference type="Pfam" id="PF06271">
    <property type="entry name" value="RDD"/>
    <property type="match status" value="1"/>
</dbReference>
<organism evidence="10 11">
    <name type="scientific">Nocardioides mangrovi</name>
    <dbReference type="NCBI Taxonomy" id="2874580"/>
    <lineage>
        <taxon>Bacteria</taxon>
        <taxon>Bacillati</taxon>
        <taxon>Actinomycetota</taxon>
        <taxon>Actinomycetes</taxon>
        <taxon>Propionibacteriales</taxon>
        <taxon>Nocardioidaceae</taxon>
        <taxon>Nocardioides</taxon>
    </lineage>
</organism>
<dbReference type="InterPro" id="IPR051791">
    <property type="entry name" value="Pra-immunoreactive"/>
</dbReference>
<dbReference type="PANTHER" id="PTHR36115:SF6">
    <property type="entry name" value="PROLINE-RICH ANTIGEN HOMOLOG"/>
    <property type="match status" value="1"/>
</dbReference>
<dbReference type="Proteomes" id="UP000780875">
    <property type="component" value="Unassembled WGS sequence"/>
</dbReference>
<gene>
    <name evidence="10" type="ORF">K8U61_15515</name>
</gene>
<evidence type="ECO:0000256" key="5">
    <source>
        <dbReference type="ARBA" id="ARBA00022989"/>
    </source>
</evidence>
<dbReference type="InterPro" id="IPR010432">
    <property type="entry name" value="RDD"/>
</dbReference>